<evidence type="ECO:0000256" key="8">
    <source>
        <dbReference type="SAM" id="MobiDB-lite"/>
    </source>
</evidence>
<gene>
    <name evidence="10" type="ORF">M0R88_10160</name>
</gene>
<evidence type="ECO:0000313" key="11">
    <source>
        <dbReference type="Proteomes" id="UP000830434"/>
    </source>
</evidence>
<proteinExistence type="predicted"/>
<keyword evidence="6" id="KW-0472">Membrane</keyword>
<feature type="binding site" evidence="7">
    <location>
        <position position="138"/>
    </location>
    <ligand>
        <name>Cu cation</name>
        <dbReference type="ChEBI" id="CHEBI:23378"/>
    </ligand>
</feature>
<dbReference type="InterPro" id="IPR000923">
    <property type="entry name" value="BlueCu_1"/>
</dbReference>
<dbReference type="PROSITE" id="PS51257">
    <property type="entry name" value="PROKAR_LIPOPROTEIN"/>
    <property type="match status" value="1"/>
</dbReference>
<feature type="region of interest" description="Disordered" evidence="8">
    <location>
        <begin position="150"/>
        <end position="170"/>
    </location>
</feature>
<evidence type="ECO:0000256" key="5">
    <source>
        <dbReference type="ARBA" id="ARBA00023008"/>
    </source>
</evidence>
<dbReference type="GO" id="GO:0005507">
    <property type="term" value="F:copper ion binding"/>
    <property type="evidence" value="ECO:0007669"/>
    <property type="project" value="InterPro"/>
</dbReference>
<dbReference type="PROSITE" id="PS51318">
    <property type="entry name" value="TAT"/>
    <property type="match status" value="1"/>
</dbReference>
<feature type="binding site" evidence="7">
    <location>
        <position position="87"/>
    </location>
    <ligand>
        <name>Cu cation</name>
        <dbReference type="ChEBI" id="CHEBI:23378"/>
    </ligand>
</feature>
<feature type="binding site" evidence="7">
    <location>
        <position position="143"/>
    </location>
    <ligand>
        <name>Cu cation</name>
        <dbReference type="ChEBI" id="CHEBI:23378"/>
    </ligand>
</feature>
<name>A0A8U0IDU9_9EURY</name>
<evidence type="ECO:0000256" key="1">
    <source>
        <dbReference type="ARBA" id="ARBA00004370"/>
    </source>
</evidence>
<dbReference type="PANTHER" id="PTHR34192:SF10">
    <property type="entry name" value="PLASTOCYANIN MAJOR ISOFORM, CHLOROPLASTIC-RELATED"/>
    <property type="match status" value="1"/>
</dbReference>
<keyword evidence="11" id="KW-1185">Reference proteome</keyword>
<dbReference type="GO" id="GO:0009055">
    <property type="term" value="F:electron transfer activity"/>
    <property type="evidence" value="ECO:0007669"/>
    <property type="project" value="InterPro"/>
</dbReference>
<protein>
    <submittedName>
        <fullName evidence="10">Plastocyanin/azurin family copper-binding protein</fullName>
    </submittedName>
</protein>
<keyword evidence="4" id="KW-0249">Electron transport</keyword>
<evidence type="ECO:0000259" key="9">
    <source>
        <dbReference type="Pfam" id="PF00127"/>
    </source>
</evidence>
<comment type="subcellular location">
    <subcellularLocation>
        <location evidence="1">Membrane</location>
    </subcellularLocation>
</comment>
<keyword evidence="2" id="KW-0813">Transport</keyword>
<dbReference type="RefSeq" id="WP_248653399.1">
    <property type="nucleotide sequence ID" value="NZ_CP096658.1"/>
</dbReference>
<feature type="domain" description="Blue (type 1) copper" evidence="9">
    <location>
        <begin position="63"/>
        <end position="149"/>
    </location>
</feature>
<dbReference type="GO" id="GO:0016020">
    <property type="term" value="C:membrane"/>
    <property type="evidence" value="ECO:0007669"/>
    <property type="project" value="UniProtKB-SubCell"/>
</dbReference>
<dbReference type="Pfam" id="PF00127">
    <property type="entry name" value="Copper-bind"/>
    <property type="match status" value="1"/>
</dbReference>
<dbReference type="InterPro" id="IPR002387">
    <property type="entry name" value="Plastocyanin"/>
</dbReference>
<dbReference type="Proteomes" id="UP000830434">
    <property type="component" value="Chromosome"/>
</dbReference>
<feature type="binding site" evidence="7">
    <location>
        <position position="135"/>
    </location>
    <ligand>
        <name>Cu cation</name>
        <dbReference type="ChEBI" id="CHEBI:23378"/>
    </ligand>
</feature>
<dbReference type="GeneID" id="72190221"/>
<reference evidence="10" key="1">
    <citation type="submission" date="2022-04" db="EMBL/GenBank/DDBJ databases">
        <title>Diverse halophilic archaea isolated from saline environments.</title>
        <authorList>
            <person name="Cui H.-L."/>
        </authorList>
    </citation>
    <scope>NUCLEOTIDE SEQUENCE</scope>
    <source>
        <strain evidence="10">XZYJT40</strain>
    </source>
</reference>
<evidence type="ECO:0000256" key="3">
    <source>
        <dbReference type="ARBA" id="ARBA00022723"/>
    </source>
</evidence>
<dbReference type="Gene3D" id="2.60.40.420">
    <property type="entry name" value="Cupredoxins - blue copper proteins"/>
    <property type="match status" value="1"/>
</dbReference>
<organism evidence="10 11">
    <name type="scientific">Halorussus gelatinilyticus</name>
    <dbReference type="NCBI Taxonomy" id="2937524"/>
    <lineage>
        <taxon>Archaea</taxon>
        <taxon>Methanobacteriati</taxon>
        <taxon>Methanobacteriota</taxon>
        <taxon>Stenosarchaea group</taxon>
        <taxon>Halobacteria</taxon>
        <taxon>Halobacteriales</taxon>
        <taxon>Haladaptataceae</taxon>
        <taxon>Halorussus</taxon>
    </lineage>
</organism>
<dbReference type="AlphaFoldDB" id="A0A8U0IDU9"/>
<evidence type="ECO:0000256" key="7">
    <source>
        <dbReference type="PIRSR" id="PIRSR602387-1"/>
    </source>
</evidence>
<dbReference type="PROSITE" id="PS00196">
    <property type="entry name" value="COPPER_BLUE"/>
    <property type="match status" value="1"/>
</dbReference>
<evidence type="ECO:0000313" key="10">
    <source>
        <dbReference type="EMBL" id="UPV98895.1"/>
    </source>
</evidence>
<dbReference type="InterPro" id="IPR008972">
    <property type="entry name" value="Cupredoxin"/>
</dbReference>
<accession>A0A8U0IDU9</accession>
<dbReference type="PRINTS" id="PR00157">
    <property type="entry name" value="PLASTOCYANIN"/>
</dbReference>
<comment type="cofactor">
    <cofactor evidence="7">
        <name>Cu(2+)</name>
        <dbReference type="ChEBI" id="CHEBI:29036"/>
    </cofactor>
    <text evidence="7">The crystal structure with reduced Cu(1+) has also been determined.</text>
</comment>
<sequence>MTDSTRRRFLRRATTAAATASLAGLAGCTGALSERSEQTPTIDYTLPEATASAEVRMGPDASNRFDPAIVRVETGGTVTWTNVSRNHSATAYAPANDYSCRIPEGAESWDTGVFVENGKSSSHTFETPGVYDYYCTPHEPLGMVGTVVVGDPDPADQPGLQPPDDGRSDRAASKLEALNHRVRSGLKD</sequence>
<dbReference type="InterPro" id="IPR028871">
    <property type="entry name" value="BlueCu_1_BS"/>
</dbReference>
<keyword evidence="5 7" id="KW-0186">Copper</keyword>
<dbReference type="InterPro" id="IPR006311">
    <property type="entry name" value="TAT_signal"/>
</dbReference>
<keyword evidence="3 7" id="KW-0479">Metal-binding</keyword>
<dbReference type="KEGG" id="haxz:M0R88_10160"/>
<evidence type="ECO:0000256" key="6">
    <source>
        <dbReference type="ARBA" id="ARBA00023136"/>
    </source>
</evidence>
<evidence type="ECO:0000256" key="2">
    <source>
        <dbReference type="ARBA" id="ARBA00022448"/>
    </source>
</evidence>
<evidence type="ECO:0000256" key="4">
    <source>
        <dbReference type="ARBA" id="ARBA00022982"/>
    </source>
</evidence>
<dbReference type="CDD" id="cd04220">
    <property type="entry name" value="Halocyanin"/>
    <property type="match status" value="1"/>
</dbReference>
<dbReference type="SUPFAM" id="SSF49503">
    <property type="entry name" value="Cupredoxins"/>
    <property type="match status" value="1"/>
</dbReference>
<dbReference type="PANTHER" id="PTHR34192">
    <property type="entry name" value="PLASTOCYANIN MAJOR ISOFORM, CHLOROPLASTIC-RELATED"/>
    <property type="match status" value="1"/>
</dbReference>
<dbReference type="EMBL" id="CP096658">
    <property type="protein sequence ID" value="UPV98895.1"/>
    <property type="molecule type" value="Genomic_DNA"/>
</dbReference>